<proteinExistence type="predicted"/>
<accession>A0A811LPB0</accession>
<evidence type="ECO:0000256" key="3">
    <source>
        <dbReference type="PROSITE-ProRule" id="PRU00176"/>
    </source>
</evidence>
<dbReference type="Proteomes" id="UP000614601">
    <property type="component" value="Unassembled WGS sequence"/>
</dbReference>
<dbReference type="OrthoDB" id="378874at2759"/>
<keyword evidence="2 3" id="KW-0694">RNA-binding</keyword>
<evidence type="ECO:0000256" key="4">
    <source>
        <dbReference type="SAM" id="MobiDB-lite"/>
    </source>
</evidence>
<evidence type="ECO:0000259" key="5">
    <source>
        <dbReference type="PROSITE" id="PS50102"/>
    </source>
</evidence>
<dbReference type="Gene3D" id="3.30.70.330">
    <property type="match status" value="1"/>
</dbReference>
<dbReference type="PROSITE" id="PS50102">
    <property type="entry name" value="RRM"/>
    <property type="match status" value="1"/>
</dbReference>
<evidence type="ECO:0000313" key="7">
    <source>
        <dbReference type="Proteomes" id="UP000614601"/>
    </source>
</evidence>
<protein>
    <recommendedName>
        <fullName evidence="5">RRM domain-containing protein</fullName>
    </recommendedName>
</protein>
<name>A0A811LPB0_9BILA</name>
<dbReference type="AlphaFoldDB" id="A0A811LPB0"/>
<dbReference type="Proteomes" id="UP000783686">
    <property type="component" value="Unassembled WGS sequence"/>
</dbReference>
<dbReference type="Pfam" id="PF00076">
    <property type="entry name" value="RRM_1"/>
    <property type="match status" value="1"/>
</dbReference>
<keyword evidence="7" id="KW-1185">Reference proteome</keyword>
<dbReference type="SMART" id="SM00360">
    <property type="entry name" value="RRM"/>
    <property type="match status" value="1"/>
</dbReference>
<dbReference type="InterPro" id="IPR012677">
    <property type="entry name" value="Nucleotide-bd_a/b_plait_sf"/>
</dbReference>
<keyword evidence="1" id="KW-0677">Repeat</keyword>
<evidence type="ECO:0000256" key="1">
    <source>
        <dbReference type="ARBA" id="ARBA00022737"/>
    </source>
</evidence>
<dbReference type="InterPro" id="IPR000504">
    <property type="entry name" value="RRM_dom"/>
</dbReference>
<evidence type="ECO:0000313" key="6">
    <source>
        <dbReference type="EMBL" id="CAD5229606.1"/>
    </source>
</evidence>
<organism evidence="6 7">
    <name type="scientific">Bursaphelenchus okinawaensis</name>
    <dbReference type="NCBI Taxonomy" id="465554"/>
    <lineage>
        <taxon>Eukaryota</taxon>
        <taxon>Metazoa</taxon>
        <taxon>Ecdysozoa</taxon>
        <taxon>Nematoda</taxon>
        <taxon>Chromadorea</taxon>
        <taxon>Rhabditida</taxon>
        <taxon>Tylenchina</taxon>
        <taxon>Tylenchomorpha</taxon>
        <taxon>Aphelenchoidea</taxon>
        <taxon>Aphelenchoididae</taxon>
        <taxon>Bursaphelenchus</taxon>
    </lineage>
</organism>
<dbReference type="GO" id="GO:0003723">
    <property type="term" value="F:RNA binding"/>
    <property type="evidence" value="ECO:0007669"/>
    <property type="project" value="UniProtKB-UniRule"/>
</dbReference>
<dbReference type="EMBL" id="CAJFDH010000006">
    <property type="protein sequence ID" value="CAD5229606.1"/>
    <property type="molecule type" value="Genomic_DNA"/>
</dbReference>
<dbReference type="InterPro" id="IPR035979">
    <property type="entry name" value="RBD_domain_sf"/>
</dbReference>
<evidence type="ECO:0000256" key="2">
    <source>
        <dbReference type="ARBA" id="ARBA00022884"/>
    </source>
</evidence>
<reference evidence="6" key="1">
    <citation type="submission" date="2020-09" db="EMBL/GenBank/DDBJ databases">
        <authorList>
            <person name="Kikuchi T."/>
        </authorList>
    </citation>
    <scope>NUCLEOTIDE SEQUENCE</scope>
    <source>
        <strain evidence="6">SH1</strain>
    </source>
</reference>
<feature type="region of interest" description="Disordered" evidence="4">
    <location>
        <begin position="189"/>
        <end position="238"/>
    </location>
</feature>
<gene>
    <name evidence="6" type="ORF">BOKJ2_LOCUS13665</name>
</gene>
<dbReference type="PANTHER" id="PTHR24012">
    <property type="entry name" value="RNA BINDING PROTEIN"/>
    <property type="match status" value="1"/>
</dbReference>
<dbReference type="EMBL" id="CAJFCW020000006">
    <property type="protein sequence ID" value="CAG9127069.1"/>
    <property type="molecule type" value="Genomic_DNA"/>
</dbReference>
<feature type="domain" description="RRM" evidence="5">
    <location>
        <begin position="119"/>
        <end position="189"/>
    </location>
</feature>
<sequence>MLHIPNAQTIEEKNLKKTFELIRNVRKEIENAQKAQHLGTAKKNTDGQDLDQNMAEVKKKLAKGVIKVAKDEKHTFKRLHGQKRESVNYVEEPISISTEQQSTSEMFSPKNNNNETNNTNLYIRGFELDYNLMRETFSQFGNVVRCYVEEHKRSGFINFATPEEAEAAIRQLNGQRVGQSNLRVEFARKRDNSKRPSKPYKSFSQNSEDGAAKRARTMSTTSDDQRAVVSYEDGEIFD</sequence>
<comment type="caution">
    <text evidence="6">The sequence shown here is derived from an EMBL/GenBank/DDBJ whole genome shotgun (WGS) entry which is preliminary data.</text>
</comment>
<dbReference type="SUPFAM" id="SSF54928">
    <property type="entry name" value="RNA-binding domain, RBD"/>
    <property type="match status" value="1"/>
</dbReference>